<dbReference type="InterPro" id="IPR000792">
    <property type="entry name" value="Tscrpt_reg_LuxR_C"/>
</dbReference>
<evidence type="ECO:0000313" key="5">
    <source>
        <dbReference type="EMBL" id="VAW07531.1"/>
    </source>
</evidence>
<protein>
    <submittedName>
        <fullName evidence="5">Two-component transcriptional response regulator, LuxR family</fullName>
    </submittedName>
</protein>
<evidence type="ECO:0000259" key="4">
    <source>
        <dbReference type="PROSITE" id="PS50110"/>
    </source>
</evidence>
<reference evidence="5" key="1">
    <citation type="submission" date="2018-06" db="EMBL/GenBank/DDBJ databases">
        <authorList>
            <person name="Zhirakovskaya E."/>
        </authorList>
    </citation>
    <scope>NUCLEOTIDE SEQUENCE</scope>
</reference>
<gene>
    <name evidence="5" type="ORF">MNBD_ACTINO02-1491</name>
</gene>
<dbReference type="AlphaFoldDB" id="A0A3B0SMN3"/>
<accession>A0A3B0SMN3</accession>
<dbReference type="SMART" id="SM00421">
    <property type="entry name" value="HTH_LUXR"/>
    <property type="match status" value="1"/>
</dbReference>
<dbReference type="CDD" id="cd17535">
    <property type="entry name" value="REC_NarL-like"/>
    <property type="match status" value="1"/>
</dbReference>
<organism evidence="5">
    <name type="scientific">hydrothermal vent metagenome</name>
    <dbReference type="NCBI Taxonomy" id="652676"/>
    <lineage>
        <taxon>unclassified sequences</taxon>
        <taxon>metagenomes</taxon>
        <taxon>ecological metagenomes</taxon>
    </lineage>
</organism>
<feature type="domain" description="HTH luxR-type" evidence="3">
    <location>
        <begin position="141"/>
        <end position="206"/>
    </location>
</feature>
<dbReference type="Pfam" id="PF00072">
    <property type="entry name" value="Response_reg"/>
    <property type="match status" value="1"/>
</dbReference>
<dbReference type="GO" id="GO:0006355">
    <property type="term" value="P:regulation of DNA-templated transcription"/>
    <property type="evidence" value="ECO:0007669"/>
    <property type="project" value="InterPro"/>
</dbReference>
<dbReference type="PROSITE" id="PS50110">
    <property type="entry name" value="RESPONSE_REGULATORY"/>
    <property type="match status" value="1"/>
</dbReference>
<sequence>MKVIVADDHRIVREGICMLLARETDIELVGEAASGEELLGMLEDTECDVVLLDVRMPNKGGLDVLEELQGWSSRPRVIVLSMHDDPTYVRRAIELGASGYLLKSVAKEELLRALAVVADGGSYIQGEITAPLIARMVDPNSAGPVGSLSLADIDLLQMLAEGLDNRAISGRLDVSEAVVKAHLRSIYSHLEVKRRSEAVAVALRLGVIT</sequence>
<evidence type="ECO:0000256" key="2">
    <source>
        <dbReference type="ARBA" id="ARBA00023125"/>
    </source>
</evidence>
<dbReference type="InterPro" id="IPR051015">
    <property type="entry name" value="EvgA-like"/>
</dbReference>
<dbReference type="PANTHER" id="PTHR45566:SF2">
    <property type="entry name" value="NARL SUBFAMILY"/>
    <property type="match status" value="1"/>
</dbReference>
<dbReference type="InterPro" id="IPR001789">
    <property type="entry name" value="Sig_transdc_resp-reg_receiver"/>
</dbReference>
<dbReference type="Pfam" id="PF00196">
    <property type="entry name" value="GerE"/>
    <property type="match status" value="1"/>
</dbReference>
<evidence type="ECO:0000259" key="3">
    <source>
        <dbReference type="PROSITE" id="PS50043"/>
    </source>
</evidence>
<proteinExistence type="predicted"/>
<dbReference type="GO" id="GO:0000160">
    <property type="term" value="P:phosphorelay signal transduction system"/>
    <property type="evidence" value="ECO:0007669"/>
    <property type="project" value="InterPro"/>
</dbReference>
<dbReference type="SMART" id="SM00448">
    <property type="entry name" value="REC"/>
    <property type="match status" value="1"/>
</dbReference>
<dbReference type="InterPro" id="IPR011006">
    <property type="entry name" value="CheY-like_superfamily"/>
</dbReference>
<evidence type="ECO:0000256" key="1">
    <source>
        <dbReference type="ARBA" id="ARBA00022553"/>
    </source>
</evidence>
<keyword evidence="2" id="KW-0238">DNA-binding</keyword>
<keyword evidence="1" id="KW-0597">Phosphoprotein</keyword>
<dbReference type="InterPro" id="IPR016032">
    <property type="entry name" value="Sig_transdc_resp-reg_C-effctor"/>
</dbReference>
<dbReference type="PROSITE" id="PS50043">
    <property type="entry name" value="HTH_LUXR_2"/>
    <property type="match status" value="1"/>
</dbReference>
<feature type="domain" description="Response regulatory" evidence="4">
    <location>
        <begin position="2"/>
        <end position="118"/>
    </location>
</feature>
<dbReference type="PRINTS" id="PR00038">
    <property type="entry name" value="HTHLUXR"/>
</dbReference>
<dbReference type="PANTHER" id="PTHR45566">
    <property type="entry name" value="HTH-TYPE TRANSCRIPTIONAL REGULATOR YHJB-RELATED"/>
    <property type="match status" value="1"/>
</dbReference>
<name>A0A3B0SMN3_9ZZZZ</name>
<dbReference type="GO" id="GO:0003677">
    <property type="term" value="F:DNA binding"/>
    <property type="evidence" value="ECO:0007669"/>
    <property type="project" value="UniProtKB-KW"/>
</dbReference>
<dbReference type="EMBL" id="UOEK01000404">
    <property type="protein sequence ID" value="VAW07531.1"/>
    <property type="molecule type" value="Genomic_DNA"/>
</dbReference>
<dbReference type="SUPFAM" id="SSF46894">
    <property type="entry name" value="C-terminal effector domain of the bipartite response regulators"/>
    <property type="match status" value="1"/>
</dbReference>
<dbReference type="CDD" id="cd06170">
    <property type="entry name" value="LuxR_C_like"/>
    <property type="match status" value="1"/>
</dbReference>
<dbReference type="SUPFAM" id="SSF52172">
    <property type="entry name" value="CheY-like"/>
    <property type="match status" value="1"/>
</dbReference>
<dbReference type="InterPro" id="IPR058245">
    <property type="entry name" value="NreC/VraR/RcsB-like_REC"/>
</dbReference>
<dbReference type="Gene3D" id="3.40.50.2300">
    <property type="match status" value="1"/>
</dbReference>